<evidence type="ECO:0000256" key="14">
    <source>
        <dbReference type="SAM" id="MobiDB-lite"/>
    </source>
</evidence>
<dbReference type="CDD" id="cd11726">
    <property type="entry name" value="ADDz_ATRX"/>
    <property type="match status" value="1"/>
</dbReference>
<dbReference type="Gene3D" id="3.30.40.10">
    <property type="entry name" value="Zinc/RING finger domain, C3HC4 (zinc finger)"/>
    <property type="match status" value="1"/>
</dbReference>
<keyword evidence="6" id="KW-0863">Zinc-finger</keyword>
<evidence type="ECO:0000256" key="5">
    <source>
        <dbReference type="ARBA" id="ARBA00022763"/>
    </source>
</evidence>
<keyword evidence="8" id="KW-0862">Zinc</keyword>
<dbReference type="InterPro" id="IPR011011">
    <property type="entry name" value="Znf_FYVE_PHD"/>
</dbReference>
<feature type="compositionally biased region" description="Basic and acidic residues" evidence="14">
    <location>
        <begin position="371"/>
        <end position="411"/>
    </location>
</feature>
<dbReference type="SUPFAM" id="SSF57903">
    <property type="entry name" value="FYVE/PHD zinc finger"/>
    <property type="match status" value="1"/>
</dbReference>
<comment type="similarity">
    <text evidence="2">Belongs to the SNF2/RAD54 helicase family.</text>
</comment>
<evidence type="ECO:0000256" key="12">
    <source>
        <dbReference type="ARBA" id="ARBA00023242"/>
    </source>
</evidence>
<keyword evidence="7" id="KW-0378">Hydrolase</keyword>
<keyword evidence="12" id="KW-0539">Nucleus</keyword>
<accession>A0ABN7AUI8</accession>
<evidence type="ECO:0000259" key="15">
    <source>
        <dbReference type="PROSITE" id="PS51533"/>
    </source>
</evidence>
<dbReference type="PROSITE" id="PS51533">
    <property type="entry name" value="ADD"/>
    <property type="match status" value="1"/>
</dbReference>
<comment type="subcellular location">
    <subcellularLocation>
        <location evidence="1">Nucleus</location>
    </subcellularLocation>
</comment>
<feature type="region of interest" description="Disordered" evidence="14">
    <location>
        <begin position="330"/>
        <end position="411"/>
    </location>
</feature>
<evidence type="ECO:0000256" key="2">
    <source>
        <dbReference type="ARBA" id="ARBA00007025"/>
    </source>
</evidence>
<organism evidence="16 17">
    <name type="scientific">Nesidiocoris tenuis</name>
    <dbReference type="NCBI Taxonomy" id="355587"/>
    <lineage>
        <taxon>Eukaryota</taxon>
        <taxon>Metazoa</taxon>
        <taxon>Ecdysozoa</taxon>
        <taxon>Arthropoda</taxon>
        <taxon>Hexapoda</taxon>
        <taxon>Insecta</taxon>
        <taxon>Pterygota</taxon>
        <taxon>Neoptera</taxon>
        <taxon>Paraneoptera</taxon>
        <taxon>Hemiptera</taxon>
        <taxon>Heteroptera</taxon>
        <taxon>Panheteroptera</taxon>
        <taxon>Cimicomorpha</taxon>
        <taxon>Miridae</taxon>
        <taxon>Dicyphina</taxon>
        <taxon>Nesidiocoris</taxon>
    </lineage>
</organism>
<dbReference type="InterPro" id="IPR025766">
    <property type="entry name" value="ADD"/>
</dbReference>
<dbReference type="EMBL" id="AP028914">
    <property type="protein sequence ID" value="BES95618.1"/>
    <property type="molecule type" value="Genomic_DNA"/>
</dbReference>
<keyword evidence="3" id="KW-0479">Metal-binding</keyword>
<feature type="compositionally biased region" description="Basic and acidic residues" evidence="14">
    <location>
        <begin position="232"/>
        <end position="253"/>
    </location>
</feature>
<dbReference type="PANTHER" id="PTHR46357:SF1">
    <property type="entry name" value="TRANSCRIPTIONAL REGULATOR ATRX"/>
    <property type="match status" value="1"/>
</dbReference>
<keyword evidence="4" id="KW-0547">Nucleotide-binding</keyword>
<evidence type="ECO:0000256" key="10">
    <source>
        <dbReference type="ARBA" id="ARBA00023125"/>
    </source>
</evidence>
<evidence type="ECO:0000313" key="16">
    <source>
        <dbReference type="EMBL" id="BES95618.1"/>
    </source>
</evidence>
<evidence type="ECO:0000256" key="6">
    <source>
        <dbReference type="ARBA" id="ARBA00022771"/>
    </source>
</evidence>
<protein>
    <recommendedName>
        <fullName evidence="15">PHD-type domain-containing protein</fullName>
    </recommendedName>
</protein>
<proteinExistence type="inferred from homology"/>
<evidence type="ECO:0000256" key="9">
    <source>
        <dbReference type="ARBA" id="ARBA00022840"/>
    </source>
</evidence>
<reference evidence="16 17" key="1">
    <citation type="submission" date="2023-09" db="EMBL/GenBank/DDBJ databases">
        <title>Nesidiocoris tenuis whole genome shotgun sequence.</title>
        <authorList>
            <person name="Shibata T."/>
            <person name="Shimoda M."/>
            <person name="Kobayashi T."/>
            <person name="Uehara T."/>
        </authorList>
    </citation>
    <scope>NUCLEOTIDE SEQUENCE [LARGE SCALE GENOMIC DNA]</scope>
    <source>
        <strain evidence="16 17">Japan</strain>
    </source>
</reference>
<feature type="region of interest" description="Disordered" evidence="14">
    <location>
        <begin position="156"/>
        <end position="253"/>
    </location>
</feature>
<comment type="catalytic activity">
    <reaction evidence="13">
        <text>ATP + H2O = ADP + phosphate + H(+)</text>
        <dbReference type="Rhea" id="RHEA:13065"/>
        <dbReference type="ChEBI" id="CHEBI:15377"/>
        <dbReference type="ChEBI" id="CHEBI:15378"/>
        <dbReference type="ChEBI" id="CHEBI:30616"/>
        <dbReference type="ChEBI" id="CHEBI:43474"/>
        <dbReference type="ChEBI" id="CHEBI:456216"/>
        <dbReference type="EC" id="3.6.4.12"/>
    </reaction>
</comment>
<evidence type="ECO:0000256" key="7">
    <source>
        <dbReference type="ARBA" id="ARBA00022801"/>
    </source>
</evidence>
<evidence type="ECO:0000256" key="4">
    <source>
        <dbReference type="ARBA" id="ARBA00022741"/>
    </source>
</evidence>
<feature type="domain" description="PHD-type" evidence="15">
    <location>
        <begin position="23"/>
        <end position="160"/>
    </location>
</feature>
<gene>
    <name evidence="16" type="ORF">NTJ_08429</name>
</gene>
<name>A0ABN7AUI8_9HEMI</name>
<evidence type="ECO:0000313" key="17">
    <source>
        <dbReference type="Proteomes" id="UP001307889"/>
    </source>
</evidence>
<keyword evidence="17" id="KW-1185">Reference proteome</keyword>
<keyword evidence="11" id="KW-0234">DNA repair</keyword>
<evidence type="ECO:0000256" key="11">
    <source>
        <dbReference type="ARBA" id="ARBA00023204"/>
    </source>
</evidence>
<keyword evidence="5" id="KW-0227">DNA damage</keyword>
<evidence type="ECO:0000256" key="8">
    <source>
        <dbReference type="ARBA" id="ARBA00022833"/>
    </source>
</evidence>
<dbReference type="InterPro" id="IPR052131">
    <property type="entry name" value="ATRX_domain-containing"/>
</dbReference>
<feature type="compositionally biased region" description="Polar residues" evidence="14">
    <location>
        <begin position="174"/>
        <end position="187"/>
    </location>
</feature>
<dbReference type="PANTHER" id="PTHR46357">
    <property type="entry name" value="TRANSCRIPTIONAL REGULATOR ATRX"/>
    <property type="match status" value="1"/>
</dbReference>
<sequence length="411" mass="45978">MVKAAQKPVVEKEEQKYREELFPDVKKIVKKNALCTSCNTSVRELVAKGKPRSHPFLETLLCEKCDKFYGDGEFSVDEEDGSDKYCRWCGQGGTLYLCSACTAGFCKKCIKRNLPRAVWKDVEDDDWKCLACNVKPLYELRALSWAAQEYASTIEKGNASKKRKAKELSDEESSNGSTTKKSKPNASSDDEKEEKPVKGKTLRKSSREKKSKSKSAPGDGSRSSDESTPPVEKSKTPKPDAKDKLRVKQMKKAREEMGAVIDDLVKIVDISKKRATEFRKKKMTPSKLNSLDALSMSSEHMITLLQSVEEATRDLRLNFESFLSKFKETAQEMNEEAEKDAEPANGGSVVADENGDVPTSPPAEKDEESAEKDISNKSDEEERKSVEKEESNVDDSTEKESPTKRDESTTD</sequence>
<keyword evidence="10" id="KW-0238">DNA-binding</keyword>
<evidence type="ECO:0000256" key="1">
    <source>
        <dbReference type="ARBA" id="ARBA00004123"/>
    </source>
</evidence>
<evidence type="ECO:0000256" key="13">
    <source>
        <dbReference type="ARBA" id="ARBA00047995"/>
    </source>
</evidence>
<dbReference type="Proteomes" id="UP001307889">
    <property type="component" value="Chromosome 6"/>
</dbReference>
<keyword evidence="9" id="KW-0067">ATP-binding</keyword>
<dbReference type="InterPro" id="IPR013083">
    <property type="entry name" value="Znf_RING/FYVE/PHD"/>
</dbReference>
<evidence type="ECO:0000256" key="3">
    <source>
        <dbReference type="ARBA" id="ARBA00022723"/>
    </source>
</evidence>
<feature type="compositionally biased region" description="Basic residues" evidence="14">
    <location>
        <begin position="198"/>
        <end position="213"/>
    </location>
</feature>
<dbReference type="InterPro" id="IPR041430">
    <property type="entry name" value="ADD_ATRX"/>
</dbReference>
<dbReference type="Pfam" id="PF17981">
    <property type="entry name" value="ADD_ATRX"/>
    <property type="match status" value="1"/>
</dbReference>